<dbReference type="InterPro" id="IPR032305">
    <property type="entry name" value="GTP-bd_M"/>
</dbReference>
<dbReference type="AlphaFoldDB" id="A0A182JUF2"/>
<dbReference type="PANTHER" id="PTHR10229:SF0">
    <property type="entry name" value="GTP-BINDING PROTEIN 6-RELATED"/>
    <property type="match status" value="1"/>
</dbReference>
<dbReference type="GO" id="GO:0046872">
    <property type="term" value="F:metal ion binding"/>
    <property type="evidence" value="ECO:0007669"/>
    <property type="project" value="UniProtKB-KW"/>
</dbReference>
<dbReference type="FunFam" id="3.40.50.11060:FF:000004">
    <property type="entry name" value="AGAP003969-PA"/>
    <property type="match status" value="1"/>
</dbReference>
<dbReference type="InterPro" id="IPR016496">
    <property type="entry name" value="GTPase_HflX"/>
</dbReference>
<keyword evidence="4" id="KW-0342">GTP-binding</keyword>
<evidence type="ECO:0000256" key="1">
    <source>
        <dbReference type="ARBA" id="ARBA00022723"/>
    </source>
</evidence>
<keyword evidence="8" id="KW-1185">Reference proteome</keyword>
<keyword evidence="5" id="KW-0472">Membrane</keyword>
<dbReference type="FunFam" id="3.40.50.300:FF:000886">
    <property type="entry name" value="Putative GTP-binding protein 6"/>
    <property type="match status" value="1"/>
</dbReference>
<dbReference type="Pfam" id="PF13167">
    <property type="entry name" value="GTP-bdg_N"/>
    <property type="match status" value="1"/>
</dbReference>
<evidence type="ECO:0000256" key="5">
    <source>
        <dbReference type="SAM" id="Phobius"/>
    </source>
</evidence>
<keyword evidence="5" id="KW-1133">Transmembrane helix</keyword>
<reference evidence="7" key="2">
    <citation type="submission" date="2020-05" db="UniProtKB">
        <authorList>
            <consortium name="EnsemblMetazoa"/>
        </authorList>
    </citation>
    <scope>IDENTIFICATION</scope>
    <source>
        <strain evidence="7">ACHKN1017</strain>
    </source>
</reference>
<evidence type="ECO:0000256" key="3">
    <source>
        <dbReference type="ARBA" id="ARBA00022842"/>
    </source>
</evidence>
<dbReference type="InterPro" id="IPR006073">
    <property type="entry name" value="GTP-bd"/>
</dbReference>
<dbReference type="STRING" id="43041.A0A182JUF2"/>
<sequence>MNDIRLLKDQQREKHPGFDSYIECMSRSLLTGLATFSLGFAGVYFLQQIGQRYLPYTKKVNILVATLVATGAAYKVTSDRTRACQARWMAVEEKYSVLQDAIEPADPVVAACQPLPQLHICRDKFTDSSKYKGGKQAGKRYKAIASTHDESSEQDDEAFEDTMNNQSELMEDREYDSVASSAMHVTKQILNIQHVAIIQPYIKWGPRKNPTKPELLLQEAEALIRSLPRWNIELSMKVPVETLDKRQLFGSGKLEELKGIIQARQETGTPLTCVFISKGTLTYSQKQTLEQVFRLPVMDRYSVVVQILRLHAVSMEAKLQVALAELPYIWSQVKDQEGSAKGSGRIFLSDSQRQMLQLRERKLRNELSTIRSHRELLRNRRRQKNFPVVAVVGYTNAGKTSLIKALTEEQSLQPRDQLFATLDVTAHAGLLPCKLEVLYMDTVGFMADIPTGLIECFVATLEDAMLADVIVHVQDMAHENCAEQRAHVERTLGKLMQSNGERALSPDRIINVGNKIDLVAFPAGLPVDCNDGGEEQRLHLISSRTLVGVHELLMEVERRVLRVTGRQRIVIRVPMGGQEMAWLYKNAAVTESAADPKNAERLLVSVVITEAKLQQFRHLFIRNRS</sequence>
<dbReference type="PROSITE" id="PS51705">
    <property type="entry name" value="G_HFLX"/>
    <property type="match status" value="1"/>
</dbReference>
<evidence type="ECO:0000256" key="4">
    <source>
        <dbReference type="ARBA" id="ARBA00023134"/>
    </source>
</evidence>
<dbReference type="Gene3D" id="3.40.50.300">
    <property type="entry name" value="P-loop containing nucleotide triphosphate hydrolases"/>
    <property type="match status" value="1"/>
</dbReference>
<dbReference type="InterPro" id="IPR042108">
    <property type="entry name" value="GTPase_HflX_N_sf"/>
</dbReference>
<accession>A0A182JUF2</accession>
<dbReference type="Gene3D" id="1.10.3350.20">
    <property type="entry name" value="Tmem141 protein family"/>
    <property type="match status" value="1"/>
</dbReference>
<feature type="transmembrane region" description="Helical" evidence="5">
    <location>
        <begin position="29"/>
        <end position="47"/>
    </location>
</feature>
<dbReference type="GO" id="GO:0005525">
    <property type="term" value="F:GTP binding"/>
    <property type="evidence" value="ECO:0007669"/>
    <property type="project" value="UniProtKB-KW"/>
</dbReference>
<keyword evidence="1" id="KW-0479">Metal-binding</keyword>
<dbReference type="VEuPathDB" id="VectorBase:ACHR002134"/>
<dbReference type="InterPro" id="IPR026788">
    <property type="entry name" value="Tmem141"/>
</dbReference>
<evidence type="ECO:0000313" key="8">
    <source>
        <dbReference type="Proteomes" id="UP000075881"/>
    </source>
</evidence>
<reference evidence="8" key="1">
    <citation type="submission" date="2013-03" db="EMBL/GenBank/DDBJ databases">
        <title>The Genome Sequence of Anopheles christyi ACHKN1017.</title>
        <authorList>
            <consortium name="The Broad Institute Genomics Platform"/>
            <person name="Neafsey D.E."/>
            <person name="Besansky N."/>
            <person name="Walker B."/>
            <person name="Young S.K."/>
            <person name="Zeng Q."/>
            <person name="Gargeya S."/>
            <person name="Fitzgerald M."/>
            <person name="Haas B."/>
            <person name="Abouelleil A."/>
            <person name="Allen A.W."/>
            <person name="Alvarado L."/>
            <person name="Arachchi H.M."/>
            <person name="Berlin A.M."/>
            <person name="Chapman S.B."/>
            <person name="Gainer-Dewar J."/>
            <person name="Goldberg J."/>
            <person name="Griggs A."/>
            <person name="Gujja S."/>
            <person name="Hansen M."/>
            <person name="Howarth C."/>
            <person name="Imamovic A."/>
            <person name="Ireland A."/>
            <person name="Larimer J."/>
            <person name="McCowan C."/>
            <person name="Murphy C."/>
            <person name="Pearson M."/>
            <person name="Poon T.W."/>
            <person name="Priest M."/>
            <person name="Roberts A."/>
            <person name="Saif S."/>
            <person name="Shea T."/>
            <person name="Sisk P."/>
            <person name="Sykes S."/>
            <person name="Wortman J."/>
            <person name="Nusbaum C."/>
            <person name="Birren B."/>
        </authorList>
    </citation>
    <scope>NUCLEOTIDE SEQUENCE [LARGE SCALE GENOMIC DNA]</scope>
    <source>
        <strain evidence="8">ACHKN1017</strain>
    </source>
</reference>
<evidence type="ECO:0000313" key="7">
    <source>
        <dbReference type="EnsemblMetazoa" id="ACHR002134-PA"/>
    </source>
</evidence>
<dbReference type="PANTHER" id="PTHR10229">
    <property type="entry name" value="GTP-BINDING PROTEIN HFLX"/>
    <property type="match status" value="1"/>
</dbReference>
<dbReference type="GO" id="GO:0005737">
    <property type="term" value="C:cytoplasm"/>
    <property type="evidence" value="ECO:0007669"/>
    <property type="project" value="TreeGrafter"/>
</dbReference>
<proteinExistence type="predicted"/>
<dbReference type="CDD" id="cd01878">
    <property type="entry name" value="HflX"/>
    <property type="match status" value="1"/>
</dbReference>
<dbReference type="InterPro" id="IPR038259">
    <property type="entry name" value="Tmem141_sf"/>
</dbReference>
<dbReference type="EnsemblMetazoa" id="ACHR002134-RA">
    <property type="protein sequence ID" value="ACHR002134-PA"/>
    <property type="gene ID" value="ACHR002134"/>
</dbReference>
<dbReference type="Pfam" id="PF01926">
    <property type="entry name" value="MMR_HSR1"/>
    <property type="match status" value="1"/>
</dbReference>
<organism evidence="7 8">
    <name type="scientific">Anopheles christyi</name>
    <dbReference type="NCBI Taxonomy" id="43041"/>
    <lineage>
        <taxon>Eukaryota</taxon>
        <taxon>Metazoa</taxon>
        <taxon>Ecdysozoa</taxon>
        <taxon>Arthropoda</taxon>
        <taxon>Hexapoda</taxon>
        <taxon>Insecta</taxon>
        <taxon>Pterygota</taxon>
        <taxon>Neoptera</taxon>
        <taxon>Endopterygota</taxon>
        <taxon>Diptera</taxon>
        <taxon>Nematocera</taxon>
        <taxon>Culicoidea</taxon>
        <taxon>Culicidae</taxon>
        <taxon>Anophelinae</taxon>
        <taxon>Anopheles</taxon>
    </lineage>
</organism>
<evidence type="ECO:0000259" key="6">
    <source>
        <dbReference type="PROSITE" id="PS51705"/>
    </source>
</evidence>
<feature type="domain" description="Hflx-type G" evidence="6">
    <location>
        <begin position="387"/>
        <end position="564"/>
    </location>
</feature>
<dbReference type="SUPFAM" id="SSF52540">
    <property type="entry name" value="P-loop containing nucleoside triphosphate hydrolases"/>
    <property type="match status" value="1"/>
</dbReference>
<keyword evidence="2" id="KW-0547">Nucleotide-binding</keyword>
<dbReference type="Pfam" id="PF16360">
    <property type="entry name" value="GTP-bdg_M"/>
    <property type="match status" value="1"/>
</dbReference>
<dbReference type="Proteomes" id="UP000075881">
    <property type="component" value="Unassembled WGS sequence"/>
</dbReference>
<dbReference type="Pfam" id="PF15110">
    <property type="entry name" value="TMEM141"/>
    <property type="match status" value="1"/>
</dbReference>
<dbReference type="Gene3D" id="3.40.50.11060">
    <property type="entry name" value="GTPase HflX, N-terminal domain"/>
    <property type="match status" value="1"/>
</dbReference>
<keyword evidence="3" id="KW-0460">Magnesium</keyword>
<protein>
    <recommendedName>
        <fullName evidence="6">Hflx-type G domain-containing protein</fullName>
    </recommendedName>
</protein>
<dbReference type="GO" id="GO:0043022">
    <property type="term" value="F:ribosome binding"/>
    <property type="evidence" value="ECO:0007669"/>
    <property type="project" value="TreeGrafter"/>
</dbReference>
<dbReference type="NCBIfam" id="TIGR03156">
    <property type="entry name" value="GTP_HflX"/>
    <property type="match status" value="1"/>
</dbReference>
<evidence type="ECO:0000256" key="2">
    <source>
        <dbReference type="ARBA" id="ARBA00022741"/>
    </source>
</evidence>
<keyword evidence="5" id="KW-0812">Transmembrane</keyword>
<name>A0A182JUF2_9DIPT</name>
<dbReference type="InterPro" id="IPR025121">
    <property type="entry name" value="GTPase_HflX_N"/>
</dbReference>
<dbReference type="InterPro" id="IPR027417">
    <property type="entry name" value="P-loop_NTPase"/>
</dbReference>
<dbReference type="InterPro" id="IPR030394">
    <property type="entry name" value="G_HFLX_dom"/>
</dbReference>